<dbReference type="SUPFAM" id="SSF88659">
    <property type="entry name" value="Sigma3 and sigma4 domains of RNA polymerase sigma factors"/>
    <property type="match status" value="2"/>
</dbReference>
<dbReference type="InterPro" id="IPR050239">
    <property type="entry name" value="Sigma-70_RNA_pol_init_factors"/>
</dbReference>
<dbReference type="InterPro" id="IPR014284">
    <property type="entry name" value="RNA_pol_sigma-70_dom"/>
</dbReference>
<protein>
    <recommendedName>
        <fullName evidence="8">RNA polymerase sigma-70 domain-containing protein</fullName>
    </recommendedName>
</protein>
<dbReference type="InterPro" id="IPR000943">
    <property type="entry name" value="RNA_pol_sigma70"/>
</dbReference>
<dbReference type="InterPro" id="IPR013325">
    <property type="entry name" value="RNA_pol_sigma_r2"/>
</dbReference>
<evidence type="ECO:0000256" key="2">
    <source>
        <dbReference type="ARBA" id="ARBA00023015"/>
    </source>
</evidence>
<accession>A0AAD2G4C8</accession>
<dbReference type="PRINTS" id="PR00046">
    <property type="entry name" value="SIGMA70FCT"/>
</dbReference>
<dbReference type="AlphaFoldDB" id="A0AAD2G4C8"/>
<dbReference type="InterPro" id="IPR007624">
    <property type="entry name" value="RNA_pol_sigma70_r3"/>
</dbReference>
<dbReference type="Gene3D" id="1.10.10.10">
    <property type="entry name" value="Winged helix-like DNA-binding domain superfamily/Winged helix DNA-binding domain"/>
    <property type="match status" value="2"/>
</dbReference>
<dbReference type="Pfam" id="PF04542">
    <property type="entry name" value="Sigma70_r2"/>
    <property type="match status" value="1"/>
</dbReference>
<dbReference type="PANTHER" id="PTHR30603:SF47">
    <property type="entry name" value="RNA POLYMERASE SIGMA FACTOR SIGD, CHLOROPLASTIC"/>
    <property type="match status" value="1"/>
</dbReference>
<dbReference type="InterPro" id="IPR007630">
    <property type="entry name" value="RNA_pol_sigma70_r4"/>
</dbReference>
<evidence type="ECO:0000256" key="3">
    <source>
        <dbReference type="ARBA" id="ARBA00023082"/>
    </source>
</evidence>
<feature type="region of interest" description="Disordered" evidence="6">
    <location>
        <begin position="124"/>
        <end position="152"/>
    </location>
</feature>
<sequence length="480" mass="53955">MKRCIRVASLTSVALLSTNCNAMLTPTTTREKKLAPLPRTVSDILPKSSERSRLEETYFESDDDLGFEVNAFQELQNSVSSEILDEVLQTQIDQASKYPERFLDAHMKDATFMEKVAMSSIPEQLPGPAVKALNNNNNRQEEQQQSEQPKSNRNFYAQAGLKYSLAKVTPEEEKELGKMIQKGVKLHKIRAAFEEEHDRKPTKAEWSKAAGLSSAKALRMEVANYRRAKQLLVSANIGLVHAVIRPQYQSLKQQAGLTYDEFIQEGSLGLIRAAELFDPERGLRFSTYATIWIKGALSNSHIQEQITVPLRERAKFNKIRKAQEELTALNDAEPTIEEVANHLGMSISEVVETNRRFKSAQQVLSLDYQTTSQSRSGVESSTYNRLENDKNFRADADLAERTQFQADVVAAMAANLNAREARLLRLRYGLAGGHARTLRECAEAMGISQTYAQNINKTCLKKLREAAEADSLLEYFLTIA</sequence>
<evidence type="ECO:0000313" key="9">
    <source>
        <dbReference type="EMBL" id="CAJ1962419.1"/>
    </source>
</evidence>
<dbReference type="GO" id="GO:0016987">
    <property type="term" value="F:sigma factor activity"/>
    <property type="evidence" value="ECO:0007669"/>
    <property type="project" value="UniProtKB-KW"/>
</dbReference>
<dbReference type="GO" id="GO:0006352">
    <property type="term" value="P:DNA-templated transcription initiation"/>
    <property type="evidence" value="ECO:0007669"/>
    <property type="project" value="InterPro"/>
</dbReference>
<organism evidence="9 10">
    <name type="scientific">Cylindrotheca closterium</name>
    <dbReference type="NCBI Taxonomy" id="2856"/>
    <lineage>
        <taxon>Eukaryota</taxon>
        <taxon>Sar</taxon>
        <taxon>Stramenopiles</taxon>
        <taxon>Ochrophyta</taxon>
        <taxon>Bacillariophyta</taxon>
        <taxon>Bacillariophyceae</taxon>
        <taxon>Bacillariophycidae</taxon>
        <taxon>Bacillariales</taxon>
        <taxon>Bacillariaceae</taxon>
        <taxon>Cylindrotheca</taxon>
    </lineage>
</organism>
<feature type="domain" description="RNA polymerase sigma-70" evidence="8">
    <location>
        <begin position="261"/>
        <end position="274"/>
    </location>
</feature>
<keyword evidence="4" id="KW-0238">DNA-binding</keyword>
<gene>
    <name evidence="9" type="ORF">CYCCA115_LOCUS19678</name>
</gene>
<dbReference type="InterPro" id="IPR007627">
    <property type="entry name" value="RNA_pol_sigma70_r2"/>
</dbReference>
<dbReference type="Pfam" id="PF04539">
    <property type="entry name" value="Sigma70_r3"/>
    <property type="match status" value="1"/>
</dbReference>
<dbReference type="Gene3D" id="1.10.601.10">
    <property type="entry name" value="RNA Polymerase Primary Sigma Factor"/>
    <property type="match status" value="1"/>
</dbReference>
<dbReference type="Proteomes" id="UP001295423">
    <property type="component" value="Unassembled WGS sequence"/>
</dbReference>
<dbReference type="PROSITE" id="PS00715">
    <property type="entry name" value="SIGMA70_1"/>
    <property type="match status" value="1"/>
</dbReference>
<evidence type="ECO:0000256" key="7">
    <source>
        <dbReference type="SAM" id="SignalP"/>
    </source>
</evidence>
<feature type="compositionally biased region" description="Low complexity" evidence="6">
    <location>
        <begin position="134"/>
        <end position="148"/>
    </location>
</feature>
<name>A0AAD2G4C8_9STRA</name>
<evidence type="ECO:0000313" key="10">
    <source>
        <dbReference type="Proteomes" id="UP001295423"/>
    </source>
</evidence>
<keyword evidence="10" id="KW-1185">Reference proteome</keyword>
<comment type="caution">
    <text evidence="9">The sequence shown here is derived from an EMBL/GenBank/DDBJ whole genome shotgun (WGS) entry which is preliminary data.</text>
</comment>
<dbReference type="Pfam" id="PF04545">
    <property type="entry name" value="Sigma70_r4"/>
    <property type="match status" value="1"/>
</dbReference>
<evidence type="ECO:0000259" key="8">
    <source>
        <dbReference type="PROSITE" id="PS00715"/>
    </source>
</evidence>
<reference evidence="9" key="1">
    <citation type="submission" date="2023-08" db="EMBL/GenBank/DDBJ databases">
        <authorList>
            <person name="Audoor S."/>
            <person name="Bilcke G."/>
        </authorList>
    </citation>
    <scope>NUCLEOTIDE SEQUENCE</scope>
</reference>
<dbReference type="InterPro" id="IPR036388">
    <property type="entry name" value="WH-like_DNA-bd_sf"/>
</dbReference>
<feature type="chain" id="PRO_5041951150" description="RNA polymerase sigma-70 domain-containing protein" evidence="7">
    <location>
        <begin position="23"/>
        <end position="480"/>
    </location>
</feature>
<feature type="signal peptide" evidence="7">
    <location>
        <begin position="1"/>
        <end position="22"/>
    </location>
</feature>
<dbReference type="PANTHER" id="PTHR30603">
    <property type="entry name" value="RNA POLYMERASE SIGMA FACTOR RPO"/>
    <property type="match status" value="1"/>
</dbReference>
<proteinExistence type="inferred from homology"/>
<evidence type="ECO:0000256" key="1">
    <source>
        <dbReference type="ARBA" id="ARBA00007788"/>
    </source>
</evidence>
<keyword evidence="3" id="KW-0731">Sigma factor</keyword>
<evidence type="ECO:0000256" key="6">
    <source>
        <dbReference type="SAM" id="MobiDB-lite"/>
    </source>
</evidence>
<dbReference type="SUPFAM" id="SSF88946">
    <property type="entry name" value="Sigma2 domain of RNA polymerase sigma factors"/>
    <property type="match status" value="1"/>
</dbReference>
<keyword evidence="2" id="KW-0805">Transcription regulation</keyword>
<dbReference type="InterPro" id="IPR013324">
    <property type="entry name" value="RNA_pol_sigma_r3/r4-like"/>
</dbReference>
<evidence type="ECO:0000256" key="5">
    <source>
        <dbReference type="ARBA" id="ARBA00023163"/>
    </source>
</evidence>
<evidence type="ECO:0000256" key="4">
    <source>
        <dbReference type="ARBA" id="ARBA00023125"/>
    </source>
</evidence>
<keyword evidence="5" id="KW-0804">Transcription</keyword>
<comment type="similarity">
    <text evidence="1">Belongs to the sigma-70 factor family.</text>
</comment>
<dbReference type="GO" id="GO:0003677">
    <property type="term" value="F:DNA binding"/>
    <property type="evidence" value="ECO:0007669"/>
    <property type="project" value="UniProtKB-KW"/>
</dbReference>
<dbReference type="NCBIfam" id="TIGR02937">
    <property type="entry name" value="sigma70-ECF"/>
    <property type="match status" value="1"/>
</dbReference>
<keyword evidence="7" id="KW-0732">Signal</keyword>
<dbReference type="EMBL" id="CAKOGP040002103">
    <property type="protein sequence ID" value="CAJ1962419.1"/>
    <property type="molecule type" value="Genomic_DNA"/>
</dbReference>